<dbReference type="Gene3D" id="3.40.50.720">
    <property type="entry name" value="NAD(P)-binding Rossmann-like Domain"/>
    <property type="match status" value="2"/>
</dbReference>
<dbReference type="SUPFAM" id="SSF51735">
    <property type="entry name" value="NAD(P)-binding Rossmann-fold domains"/>
    <property type="match status" value="1"/>
</dbReference>
<dbReference type="InterPro" id="IPR013857">
    <property type="entry name" value="NADH-UbQ_OxRdtase-assoc_prot30"/>
</dbReference>
<dbReference type="PANTHER" id="PTHR15020:SF50">
    <property type="entry name" value="UPF0659 PROTEIN YMR090W"/>
    <property type="match status" value="1"/>
</dbReference>
<feature type="domain" description="NADH:ubiquinone oxidoreductase intermediate-associated protein 30" evidence="2">
    <location>
        <begin position="246"/>
        <end position="362"/>
    </location>
</feature>
<dbReference type="InterPro" id="IPR016040">
    <property type="entry name" value="NAD(P)-bd_dom"/>
</dbReference>
<organism evidence="4 5">
    <name type="scientific">Chara braunii</name>
    <name type="common">Braun's stonewort</name>
    <dbReference type="NCBI Taxonomy" id="69332"/>
    <lineage>
        <taxon>Eukaryota</taxon>
        <taxon>Viridiplantae</taxon>
        <taxon>Streptophyta</taxon>
        <taxon>Charophyceae</taxon>
        <taxon>Charales</taxon>
        <taxon>Characeae</taxon>
        <taxon>Chara</taxon>
    </lineage>
</organism>
<dbReference type="Pfam" id="PF08547">
    <property type="entry name" value="CIA30"/>
    <property type="match status" value="1"/>
</dbReference>
<proteinExistence type="predicted"/>
<dbReference type="Pfam" id="PF13460">
    <property type="entry name" value="NAD_binding_10"/>
    <property type="match status" value="1"/>
</dbReference>
<dbReference type="OrthoDB" id="426386at2759"/>
<sequence length="556" mass="59982">MSTVFASMNCLHCQSNIVSIKFNNRCQSGHSLAVTKYCCSHDSRLLSSTLVATKSRDRQWARRLDKQSRFHRESNNRGCRLLAAPVAASGSPEDGKSGSSSWDIGRFAKTVLFFNSPPSINEAVSALVKAITSIFQPKDMGTTGGAVEDRKRDGLVMVVGATGGLGRRVVQALKKKGIPVRALVRDREKAVEILGNDVGLIKGNTPEAVDYRGMVNLLDAVGSKLGLRNGLPLLTISEKGIPSGPAWGALDDVVMGGVSKSNFQIDMTGGENGQPVALFKGEVVLDDEVKRSADLKFQNFETLPCLQNFEPVLDLSAYEGIMIRLKGNGKRFKFVIRTDSAWDTVSYPQSFDTQPGVWQTIVYSKFEYDGALNPAFEPGPFEIALESIQAYLKQPVTSRFVHVGSCGVTRPGRPDLEPEKVIPALRLNEALGGLLTYKLKGEDAVRASGIPYTIVRPVALTNEPGGAVLAVDQGDNIIGKISRNDVADLCIACLSEPAAVDKTFEVKSLVPVETPFEVDPSAPPPERDFAPLLATLVEGVTGKMEETVQMEVKAGV</sequence>
<feature type="domain" description="NAD(P)-binding" evidence="3">
    <location>
        <begin position="388"/>
        <end position="497"/>
    </location>
</feature>
<evidence type="ECO:0000259" key="1">
    <source>
        <dbReference type="Pfam" id="PF05368"/>
    </source>
</evidence>
<dbReference type="Pfam" id="PF05368">
    <property type="entry name" value="NmrA"/>
    <property type="match status" value="1"/>
</dbReference>
<protein>
    <recommendedName>
        <fullName evidence="6">NAD(P)-binding domain-containing protein</fullName>
    </recommendedName>
</protein>
<dbReference type="InterPro" id="IPR008030">
    <property type="entry name" value="NmrA-like"/>
</dbReference>
<feature type="domain" description="NmrA-like" evidence="1">
    <location>
        <begin position="154"/>
        <end position="205"/>
    </location>
</feature>
<dbReference type="AlphaFoldDB" id="A0A388M2U5"/>
<name>A0A388M2U5_CHABU</name>
<evidence type="ECO:0000259" key="3">
    <source>
        <dbReference type="Pfam" id="PF13460"/>
    </source>
</evidence>
<dbReference type="PANTHER" id="PTHR15020">
    <property type="entry name" value="FLAVIN REDUCTASE-RELATED"/>
    <property type="match status" value="1"/>
</dbReference>
<keyword evidence="5" id="KW-1185">Reference proteome</keyword>
<evidence type="ECO:0000259" key="2">
    <source>
        <dbReference type="Pfam" id="PF08547"/>
    </source>
</evidence>
<dbReference type="Proteomes" id="UP000265515">
    <property type="component" value="Unassembled WGS sequence"/>
</dbReference>
<dbReference type="InterPro" id="IPR008979">
    <property type="entry name" value="Galactose-bd-like_sf"/>
</dbReference>
<dbReference type="SUPFAM" id="SSF49785">
    <property type="entry name" value="Galactose-binding domain-like"/>
    <property type="match status" value="1"/>
</dbReference>
<dbReference type="Gramene" id="GBG88884">
    <property type="protein sequence ID" value="GBG88884"/>
    <property type="gene ID" value="CBR_g48496"/>
</dbReference>
<gene>
    <name evidence="4" type="ORF">CBR_g48496</name>
</gene>
<evidence type="ECO:0000313" key="4">
    <source>
        <dbReference type="EMBL" id="GBG88884.1"/>
    </source>
</evidence>
<comment type="caution">
    <text evidence="4">The sequence shown here is derived from an EMBL/GenBank/DDBJ whole genome shotgun (WGS) entry which is preliminary data.</text>
</comment>
<dbReference type="EMBL" id="BFEA01000700">
    <property type="protein sequence ID" value="GBG88884.1"/>
    <property type="molecule type" value="Genomic_DNA"/>
</dbReference>
<reference evidence="4 5" key="1">
    <citation type="journal article" date="2018" name="Cell">
        <title>The Chara Genome: Secondary Complexity and Implications for Plant Terrestrialization.</title>
        <authorList>
            <person name="Nishiyama T."/>
            <person name="Sakayama H."/>
            <person name="Vries J.D."/>
            <person name="Buschmann H."/>
            <person name="Saint-Marcoux D."/>
            <person name="Ullrich K.K."/>
            <person name="Haas F.B."/>
            <person name="Vanderstraeten L."/>
            <person name="Becker D."/>
            <person name="Lang D."/>
            <person name="Vosolsobe S."/>
            <person name="Rombauts S."/>
            <person name="Wilhelmsson P.K.I."/>
            <person name="Janitza P."/>
            <person name="Kern R."/>
            <person name="Heyl A."/>
            <person name="Rumpler F."/>
            <person name="Villalobos L.I.A.C."/>
            <person name="Clay J.M."/>
            <person name="Skokan R."/>
            <person name="Toyoda A."/>
            <person name="Suzuki Y."/>
            <person name="Kagoshima H."/>
            <person name="Schijlen E."/>
            <person name="Tajeshwar N."/>
            <person name="Catarino B."/>
            <person name="Hetherington A.J."/>
            <person name="Saltykova A."/>
            <person name="Bonnot C."/>
            <person name="Breuninger H."/>
            <person name="Symeonidi A."/>
            <person name="Radhakrishnan G.V."/>
            <person name="Van Nieuwerburgh F."/>
            <person name="Deforce D."/>
            <person name="Chang C."/>
            <person name="Karol K.G."/>
            <person name="Hedrich R."/>
            <person name="Ulvskov P."/>
            <person name="Glockner G."/>
            <person name="Delwiche C.F."/>
            <person name="Petrasek J."/>
            <person name="Van de Peer Y."/>
            <person name="Friml J."/>
            <person name="Beilby M."/>
            <person name="Dolan L."/>
            <person name="Kohara Y."/>
            <person name="Sugano S."/>
            <person name="Fujiyama A."/>
            <person name="Delaux P.-M."/>
            <person name="Quint M."/>
            <person name="TheiBen G."/>
            <person name="Hagemann M."/>
            <person name="Harholt J."/>
            <person name="Dunand C."/>
            <person name="Zachgo S."/>
            <person name="Langdale J."/>
            <person name="Maumus F."/>
            <person name="Straeten D.V.D."/>
            <person name="Gould S.B."/>
            <person name="Rensing S.A."/>
        </authorList>
    </citation>
    <scope>NUCLEOTIDE SEQUENCE [LARGE SCALE GENOMIC DNA]</scope>
    <source>
        <strain evidence="4 5">S276</strain>
    </source>
</reference>
<dbReference type="InterPro" id="IPR036291">
    <property type="entry name" value="NAD(P)-bd_dom_sf"/>
</dbReference>
<dbReference type="STRING" id="69332.A0A388M2U5"/>
<dbReference type="OMA" id="RTRNFEP"/>
<evidence type="ECO:0008006" key="6">
    <source>
        <dbReference type="Google" id="ProtNLM"/>
    </source>
</evidence>
<evidence type="ECO:0000313" key="5">
    <source>
        <dbReference type="Proteomes" id="UP000265515"/>
    </source>
</evidence>
<accession>A0A388M2U5</accession>